<dbReference type="Pfam" id="PF18052">
    <property type="entry name" value="Rx_N"/>
    <property type="match status" value="1"/>
</dbReference>
<dbReference type="InterPro" id="IPR032675">
    <property type="entry name" value="LRR_dom_sf"/>
</dbReference>
<evidence type="ECO:0000256" key="4">
    <source>
        <dbReference type="ARBA" id="ARBA00022741"/>
    </source>
</evidence>
<evidence type="ECO:0000256" key="3">
    <source>
        <dbReference type="ARBA" id="ARBA00022737"/>
    </source>
</evidence>
<dbReference type="InterPro" id="IPR036388">
    <property type="entry name" value="WH-like_DNA-bd_sf"/>
</dbReference>
<dbReference type="Gene3D" id="1.10.10.10">
    <property type="entry name" value="Winged helix-like DNA-binding domain superfamily/Winged helix DNA-binding domain"/>
    <property type="match status" value="1"/>
</dbReference>
<dbReference type="GO" id="GO:0006952">
    <property type="term" value="P:defense response"/>
    <property type="evidence" value="ECO:0007669"/>
    <property type="project" value="UniProtKB-KW"/>
</dbReference>
<dbReference type="InterPro" id="IPR003591">
    <property type="entry name" value="Leu-rich_rpt_typical-subtyp"/>
</dbReference>
<feature type="region of interest" description="Disordered" evidence="7">
    <location>
        <begin position="216"/>
        <end position="239"/>
    </location>
</feature>
<evidence type="ECO:0000259" key="8">
    <source>
        <dbReference type="Pfam" id="PF00931"/>
    </source>
</evidence>
<dbReference type="Gene3D" id="1.20.5.4130">
    <property type="match status" value="1"/>
</dbReference>
<dbReference type="InterPro" id="IPR058922">
    <property type="entry name" value="WHD_DRP"/>
</dbReference>
<dbReference type="SUPFAM" id="SSF52047">
    <property type="entry name" value="RNI-like"/>
    <property type="match status" value="1"/>
</dbReference>
<feature type="domain" description="Disease resistance R13L4/SHOC-2-like LRR" evidence="11">
    <location>
        <begin position="971"/>
        <end position="1047"/>
    </location>
</feature>
<feature type="region of interest" description="Disordered" evidence="7">
    <location>
        <begin position="89"/>
        <end position="110"/>
    </location>
</feature>
<reference evidence="12 13" key="1">
    <citation type="submission" date="2020-08" db="EMBL/GenBank/DDBJ databases">
        <title>Plant Genome Project.</title>
        <authorList>
            <person name="Zhang R.-G."/>
        </authorList>
    </citation>
    <scope>NUCLEOTIDE SEQUENCE [LARGE SCALE GENOMIC DNA]</scope>
    <source>
        <tissue evidence="12">Rhizome</tissue>
    </source>
</reference>
<dbReference type="PANTHER" id="PTHR36766">
    <property type="entry name" value="PLANT BROAD-SPECTRUM MILDEW RESISTANCE PROTEIN RPW8"/>
    <property type="match status" value="1"/>
</dbReference>
<feature type="compositionally biased region" description="Polar residues" evidence="7">
    <location>
        <begin position="226"/>
        <end position="239"/>
    </location>
</feature>
<dbReference type="InterPro" id="IPR002182">
    <property type="entry name" value="NB-ARC"/>
</dbReference>
<evidence type="ECO:0000313" key="12">
    <source>
        <dbReference type="EMBL" id="KAG6472110.1"/>
    </source>
</evidence>
<dbReference type="Pfam" id="PF00931">
    <property type="entry name" value="NB-ARC"/>
    <property type="match status" value="1"/>
</dbReference>
<protein>
    <submittedName>
        <fullName evidence="12">Uncharacterized protein</fullName>
    </submittedName>
</protein>
<organism evidence="12 13">
    <name type="scientific">Zingiber officinale</name>
    <name type="common">Ginger</name>
    <name type="synonym">Amomum zingiber</name>
    <dbReference type="NCBI Taxonomy" id="94328"/>
    <lineage>
        <taxon>Eukaryota</taxon>
        <taxon>Viridiplantae</taxon>
        <taxon>Streptophyta</taxon>
        <taxon>Embryophyta</taxon>
        <taxon>Tracheophyta</taxon>
        <taxon>Spermatophyta</taxon>
        <taxon>Magnoliopsida</taxon>
        <taxon>Liliopsida</taxon>
        <taxon>Zingiberales</taxon>
        <taxon>Zingiberaceae</taxon>
        <taxon>Zingiber</taxon>
    </lineage>
</organism>
<proteinExistence type="inferred from homology"/>
<dbReference type="InterPro" id="IPR042197">
    <property type="entry name" value="Apaf_helical"/>
</dbReference>
<feature type="domain" description="NB-ARC" evidence="8">
    <location>
        <begin position="343"/>
        <end position="493"/>
    </location>
</feature>
<keyword evidence="6" id="KW-0067">ATP-binding</keyword>
<feature type="domain" description="Disease resistance protein winged helix" evidence="10">
    <location>
        <begin position="584"/>
        <end position="648"/>
    </location>
</feature>
<evidence type="ECO:0000256" key="7">
    <source>
        <dbReference type="SAM" id="MobiDB-lite"/>
    </source>
</evidence>
<feature type="domain" description="Disease resistance R13L4/SHOC-2-like LRR" evidence="11">
    <location>
        <begin position="1102"/>
        <end position="1168"/>
    </location>
</feature>
<feature type="domain" description="Disease resistance N-terminal" evidence="9">
    <location>
        <begin position="32"/>
        <end position="89"/>
    </location>
</feature>
<dbReference type="PRINTS" id="PR00364">
    <property type="entry name" value="DISEASERSIST"/>
</dbReference>
<dbReference type="GO" id="GO:0005524">
    <property type="term" value="F:ATP binding"/>
    <property type="evidence" value="ECO:0007669"/>
    <property type="project" value="UniProtKB-KW"/>
</dbReference>
<name>A0A8J5C4B8_ZINOF</name>
<dbReference type="InterPro" id="IPR055414">
    <property type="entry name" value="LRR_R13L4/SHOC2-like"/>
</dbReference>
<dbReference type="Gene3D" id="3.40.50.300">
    <property type="entry name" value="P-loop containing nucleotide triphosphate hydrolases"/>
    <property type="match status" value="1"/>
</dbReference>
<evidence type="ECO:0000256" key="5">
    <source>
        <dbReference type="ARBA" id="ARBA00022821"/>
    </source>
</evidence>
<dbReference type="PANTHER" id="PTHR36766:SF40">
    <property type="entry name" value="DISEASE RESISTANCE PROTEIN RGA3"/>
    <property type="match status" value="1"/>
</dbReference>
<dbReference type="Proteomes" id="UP000734854">
    <property type="component" value="Unassembled WGS sequence"/>
</dbReference>
<sequence>MASEIFSLIASATSKLHALVSSSIISSEDVIQNLKDIKELVYEAKEQQRKMGDQSINQWLKQLKAVAVDAEDLVEERLYDMTRIQVEDHQRNPRSIHHTKGKNEAKKDGERVISESSAFSRIIRFDIPINLLERIENIRYLFGEISKGWKPQQVGQAGKKSLDLTNLNVCLHKFLTRGEQLLPRTSSRSRAFTVTETENFRELVILFTGIDSDSSVEPTNRDLRSARSQVISPASSDPISSVTDDLIMKNMECVPEDCIQGDKQFDTPSSSSMAHGTAVSQDTEALCLLDDDDKNCFFGYSKDSSLTNKIFGRDQDKENIIQWLLFDASSYSFAFTDGRRRSKFSVISIVGTAAVGKTTLAKLVYDDPVVCEHFSARGWIHVGNDSSVARLSKAILSSITGKSCDEKEPNDLQTIVQRELAGKRLLLVLDDIEDLNPSLWNTLQATLCGVRIVKFIITSPNEGDGNMWKLTKIYHLDVLPLDLSWDLFHECAFLSARAFYRGYTPPKTEIVDIGKKIVQKCKGLPLALKTLGSILSYQTNKQTWVGALESTLWDSTKNVILPALELSYYLLPKYLKPCFLFCSMFPRGYKFEKYELVRLWMALQYIASEGSKRVEDIACRYFYELQRMSFFEKFWDGTFIMHDLIYNLSELMSEGECISIQGDLDTISDHVCHLHVLSCKRTHKSSFLEVKKNLRTFFCQSLDGTLPKFLSIPSDMTMQYLRALVLKVHGDSGDFTTNQEATLKQSKASSIMYSRFIHLRHLQICDKSIIILPTSVCQLYNLQTLILNKCFMLRELPKELGNLLNLQCLAISESSIKRLPESVSQLFNLESLILDYCRNFTDLPFRIQNLTNLHYVGLSGTSVGGLHESISDLQKLSILKLNDCKMFMELPNSIRYLTNLQSIQITHAKLQRLPESVCHLPKLRLLDLSHSMVVELPSGIGELVELGYLGVSHTNICDLPESLCQLSSLHTLKLNGCRNLSNLPSGIGALKNLHNLILSGTDIEELPVSLCQLWNLQTLELDGCTRFFRIPSHIGDLTNLCRIKLSDTAVTELPSSLCQLPNLQMLDLNGCHKLSQLPSGIGNLSNLYQLEITETSIRELPKSLCQLSQLRKLNLNGNSNLQELPSNIENLVNLRQLELSEVGIEVLPKSIAHLSKLYKLSFEYQQTPIASYLTRVEDIACRYFYELQRMPFFEKSWDGTFITHDLIYNLSELISEGECVPIQVDMDTISDQVCHLHALSCKRTHKSSYLIVKKEFAEFLLPEFRWYTAQISVNFIRHDNVIFKGLGVESPW</sequence>
<evidence type="ECO:0000256" key="6">
    <source>
        <dbReference type="ARBA" id="ARBA00022840"/>
    </source>
</evidence>
<evidence type="ECO:0000256" key="1">
    <source>
        <dbReference type="ARBA" id="ARBA00008894"/>
    </source>
</evidence>
<evidence type="ECO:0000259" key="9">
    <source>
        <dbReference type="Pfam" id="PF18052"/>
    </source>
</evidence>
<comment type="similarity">
    <text evidence="1">Belongs to the disease resistance NB-LRR family.</text>
</comment>
<accession>A0A8J5C4B8</accession>
<keyword evidence="13" id="KW-1185">Reference proteome</keyword>
<dbReference type="Gene3D" id="1.10.8.430">
    <property type="entry name" value="Helical domain of apoptotic protease-activating factors"/>
    <property type="match status" value="1"/>
</dbReference>
<keyword evidence="4" id="KW-0547">Nucleotide-binding</keyword>
<evidence type="ECO:0000256" key="2">
    <source>
        <dbReference type="ARBA" id="ARBA00022614"/>
    </source>
</evidence>
<dbReference type="GO" id="GO:0051707">
    <property type="term" value="P:response to other organism"/>
    <property type="evidence" value="ECO:0007669"/>
    <property type="project" value="UniProtKB-ARBA"/>
</dbReference>
<evidence type="ECO:0000313" key="13">
    <source>
        <dbReference type="Proteomes" id="UP000734854"/>
    </source>
</evidence>
<dbReference type="Pfam" id="PF23598">
    <property type="entry name" value="LRR_14"/>
    <property type="match status" value="2"/>
</dbReference>
<dbReference type="Pfam" id="PF23559">
    <property type="entry name" value="WHD_DRP"/>
    <property type="match status" value="1"/>
</dbReference>
<gene>
    <name evidence="12" type="ORF">ZIOFF_069567</name>
</gene>
<dbReference type="SMART" id="SM00369">
    <property type="entry name" value="LRR_TYP"/>
    <property type="match status" value="7"/>
</dbReference>
<dbReference type="Gene3D" id="3.80.10.10">
    <property type="entry name" value="Ribonuclease Inhibitor"/>
    <property type="match status" value="3"/>
</dbReference>
<dbReference type="GO" id="GO:0043531">
    <property type="term" value="F:ADP binding"/>
    <property type="evidence" value="ECO:0007669"/>
    <property type="project" value="InterPro"/>
</dbReference>
<evidence type="ECO:0000259" key="10">
    <source>
        <dbReference type="Pfam" id="PF23559"/>
    </source>
</evidence>
<keyword evidence="5" id="KW-0611">Plant defense</keyword>
<evidence type="ECO:0000259" key="11">
    <source>
        <dbReference type="Pfam" id="PF23598"/>
    </source>
</evidence>
<keyword evidence="3" id="KW-0677">Repeat</keyword>
<dbReference type="EMBL" id="JACMSC010000020">
    <property type="protein sequence ID" value="KAG6472110.1"/>
    <property type="molecule type" value="Genomic_DNA"/>
</dbReference>
<feature type="compositionally biased region" description="Basic and acidic residues" evidence="7">
    <location>
        <begin position="101"/>
        <end position="110"/>
    </location>
</feature>
<dbReference type="SUPFAM" id="SSF52540">
    <property type="entry name" value="P-loop containing nucleoside triphosphate hydrolases"/>
    <property type="match status" value="1"/>
</dbReference>
<dbReference type="InterPro" id="IPR041118">
    <property type="entry name" value="Rx_N"/>
</dbReference>
<comment type="caution">
    <text evidence="12">The sequence shown here is derived from an EMBL/GenBank/DDBJ whole genome shotgun (WGS) entry which is preliminary data.</text>
</comment>
<dbReference type="InterPro" id="IPR027417">
    <property type="entry name" value="P-loop_NTPase"/>
</dbReference>
<keyword evidence="2" id="KW-0433">Leucine-rich repeat</keyword>